<keyword evidence="3 12" id="KW-0808">Transferase</keyword>
<dbReference type="Gene3D" id="3.90.1600.10">
    <property type="entry name" value="Palm domain of DNA polymerase"/>
    <property type="match status" value="1"/>
</dbReference>
<dbReference type="Gene3D" id="1.10.287.690">
    <property type="entry name" value="Helix hairpin bin"/>
    <property type="match status" value="1"/>
</dbReference>
<proteinExistence type="inferred from homology"/>
<keyword evidence="11" id="KW-0539">Nucleus</keyword>
<dbReference type="InterPro" id="IPR036397">
    <property type="entry name" value="RNaseH_sf"/>
</dbReference>
<dbReference type="InterPro" id="IPR006172">
    <property type="entry name" value="DNA-dir_DNA_pol_B"/>
</dbReference>
<dbReference type="InterPro" id="IPR045846">
    <property type="entry name" value="POLBc_alpha"/>
</dbReference>
<feature type="region of interest" description="Disordered" evidence="13">
    <location>
        <begin position="874"/>
        <end position="894"/>
    </location>
</feature>
<feature type="region of interest" description="Disordered" evidence="13">
    <location>
        <begin position="23"/>
        <end position="42"/>
    </location>
</feature>
<dbReference type="Gene3D" id="3.30.70.2820">
    <property type="match status" value="1"/>
</dbReference>
<evidence type="ECO:0000256" key="6">
    <source>
        <dbReference type="ARBA" id="ARBA00022723"/>
    </source>
</evidence>
<dbReference type="Gene3D" id="3.30.420.10">
    <property type="entry name" value="Ribonuclease H-like superfamily/Ribonuclease H"/>
    <property type="match status" value="1"/>
</dbReference>
<dbReference type="SMART" id="SM00486">
    <property type="entry name" value="POLBc"/>
    <property type="match status" value="1"/>
</dbReference>
<comment type="catalytic activity">
    <reaction evidence="12">
        <text>DNA(n) + a 2'-deoxyribonucleoside 5'-triphosphate = DNA(n+1) + diphosphate</text>
        <dbReference type="Rhea" id="RHEA:22508"/>
        <dbReference type="Rhea" id="RHEA-COMP:17339"/>
        <dbReference type="Rhea" id="RHEA-COMP:17340"/>
        <dbReference type="ChEBI" id="CHEBI:33019"/>
        <dbReference type="ChEBI" id="CHEBI:61560"/>
        <dbReference type="ChEBI" id="CHEBI:173112"/>
        <dbReference type="EC" id="2.7.7.7"/>
    </reaction>
</comment>
<dbReference type="InterPro" id="IPR017964">
    <property type="entry name" value="DNA-dir_DNA_pol_B_CS"/>
</dbReference>
<name>Q8I945_9SPIT</name>
<dbReference type="PANTHER" id="PTHR45861:SF1">
    <property type="entry name" value="DNA POLYMERASE ALPHA CATALYTIC SUBUNIT"/>
    <property type="match status" value="1"/>
</dbReference>
<dbReference type="InterPro" id="IPR042087">
    <property type="entry name" value="DNA_pol_B_thumb"/>
</dbReference>
<evidence type="ECO:0000313" key="18">
    <source>
        <dbReference type="EMBL" id="AAG52946.1"/>
    </source>
</evidence>
<keyword evidence="7" id="KW-0863">Zinc-finger</keyword>
<dbReference type="Gene3D" id="1.10.3200.20">
    <property type="entry name" value="DNA Polymerase alpha, zinc finger"/>
    <property type="match status" value="1"/>
</dbReference>
<dbReference type="InterPro" id="IPR012337">
    <property type="entry name" value="RNaseH-like_sf"/>
</dbReference>
<dbReference type="InterPro" id="IPR043502">
    <property type="entry name" value="DNA/RNA_pol_sf"/>
</dbReference>
<comment type="similarity">
    <text evidence="2 12">Belongs to the DNA polymerase type-B family.</text>
</comment>
<dbReference type="GO" id="GO:0000166">
    <property type="term" value="F:nucleotide binding"/>
    <property type="evidence" value="ECO:0007669"/>
    <property type="project" value="InterPro"/>
</dbReference>
<keyword evidence="4 12" id="KW-0548">Nucleotidyltransferase</keyword>
<dbReference type="InterPro" id="IPR006134">
    <property type="entry name" value="DNA-dir_DNA_pol_B_multi_dom"/>
</dbReference>
<evidence type="ECO:0000256" key="12">
    <source>
        <dbReference type="RuleBase" id="RU000442"/>
    </source>
</evidence>
<feature type="domain" description="DNA polymerase alpha catalytic subunit N-terminal" evidence="17">
    <location>
        <begin position="23"/>
        <end position="87"/>
    </location>
</feature>
<feature type="domain" description="Zinc finger DNA-directed DNA polymerase family B alpha" evidence="16">
    <location>
        <begin position="1277"/>
        <end position="1345"/>
    </location>
</feature>
<dbReference type="InterPro" id="IPR006133">
    <property type="entry name" value="DNA-dir_DNA_pol_B_exonuc"/>
</dbReference>
<dbReference type="SUPFAM" id="SSF56672">
    <property type="entry name" value="DNA/RNA polymerases"/>
    <property type="match status" value="1"/>
</dbReference>
<dbReference type="GO" id="GO:1902975">
    <property type="term" value="P:mitotic DNA replication initiation"/>
    <property type="evidence" value="ECO:0007669"/>
    <property type="project" value="InterPro"/>
</dbReference>
<keyword evidence="8" id="KW-0862">Zinc</keyword>
<dbReference type="InterPro" id="IPR024647">
    <property type="entry name" value="DNA_pol_a_cat_su_N"/>
</dbReference>
<feature type="domain" description="DNA-directed DNA polymerase family B multifunctional" evidence="14">
    <location>
        <begin position="761"/>
        <end position="1225"/>
    </location>
</feature>
<evidence type="ECO:0000256" key="7">
    <source>
        <dbReference type="ARBA" id="ARBA00022771"/>
    </source>
</evidence>
<evidence type="ECO:0000256" key="11">
    <source>
        <dbReference type="ARBA" id="ARBA00023242"/>
    </source>
</evidence>
<dbReference type="InterPro" id="IPR038256">
    <property type="entry name" value="Pol_alpha_znc_sf"/>
</dbReference>
<dbReference type="FunFam" id="1.10.132.60:FF:000004">
    <property type="entry name" value="DNA polymerase"/>
    <property type="match status" value="1"/>
</dbReference>
<dbReference type="Gene3D" id="6.10.10.100">
    <property type="match status" value="1"/>
</dbReference>
<evidence type="ECO:0000256" key="2">
    <source>
        <dbReference type="ARBA" id="ARBA00005755"/>
    </source>
</evidence>
<feature type="region of interest" description="Disordered" evidence="13">
    <location>
        <begin position="224"/>
        <end position="251"/>
    </location>
</feature>
<evidence type="ECO:0000259" key="14">
    <source>
        <dbReference type="Pfam" id="PF00136"/>
    </source>
</evidence>
<dbReference type="CDD" id="cd05532">
    <property type="entry name" value="POLBc_alpha"/>
    <property type="match status" value="1"/>
</dbReference>
<feature type="domain" description="DNA-directed DNA polymerase family B exonuclease" evidence="15">
    <location>
        <begin position="454"/>
        <end position="695"/>
    </location>
</feature>
<feature type="compositionally biased region" description="Basic and acidic residues" evidence="13">
    <location>
        <begin position="876"/>
        <end position="886"/>
    </location>
</feature>
<evidence type="ECO:0000259" key="17">
    <source>
        <dbReference type="Pfam" id="PF12254"/>
    </source>
</evidence>
<comment type="subcellular location">
    <subcellularLocation>
        <location evidence="1">Nucleus</location>
    </subcellularLocation>
</comment>
<organism evidence="18">
    <name type="scientific">Urostyla grandis</name>
    <dbReference type="NCBI Taxonomy" id="57509"/>
    <lineage>
        <taxon>Eukaryota</taxon>
        <taxon>Sar</taxon>
        <taxon>Alveolata</taxon>
        <taxon>Ciliophora</taxon>
        <taxon>Intramacronucleata</taxon>
        <taxon>Spirotrichea</taxon>
        <taxon>Stichotrichia</taxon>
        <taxon>Urostylida</taxon>
        <taxon>Urostylidae</taxon>
        <taxon>Urostyla</taxon>
    </lineage>
</organism>
<dbReference type="Pfam" id="PF08996">
    <property type="entry name" value="zf-DNA_Pol"/>
    <property type="match status" value="1"/>
</dbReference>
<keyword evidence="9 12" id="KW-0239">DNA-directed DNA polymerase</keyword>
<dbReference type="GO" id="GO:0003688">
    <property type="term" value="F:DNA replication origin binding"/>
    <property type="evidence" value="ECO:0007669"/>
    <property type="project" value="TreeGrafter"/>
</dbReference>
<evidence type="ECO:0000256" key="10">
    <source>
        <dbReference type="ARBA" id="ARBA00023125"/>
    </source>
</evidence>
<keyword evidence="6" id="KW-0479">Metal-binding</keyword>
<dbReference type="GO" id="GO:0008270">
    <property type="term" value="F:zinc ion binding"/>
    <property type="evidence" value="ECO:0007669"/>
    <property type="project" value="UniProtKB-KW"/>
</dbReference>
<dbReference type="GO" id="GO:0005658">
    <property type="term" value="C:alpha DNA polymerase:primase complex"/>
    <property type="evidence" value="ECO:0007669"/>
    <property type="project" value="TreeGrafter"/>
</dbReference>
<dbReference type="GO" id="GO:0003682">
    <property type="term" value="F:chromatin binding"/>
    <property type="evidence" value="ECO:0007669"/>
    <property type="project" value="TreeGrafter"/>
</dbReference>
<evidence type="ECO:0000256" key="3">
    <source>
        <dbReference type="ARBA" id="ARBA00022679"/>
    </source>
</evidence>
<dbReference type="GO" id="GO:0003697">
    <property type="term" value="F:single-stranded DNA binding"/>
    <property type="evidence" value="ECO:0007669"/>
    <property type="project" value="TreeGrafter"/>
</dbReference>
<gene>
    <name evidence="18" type="primary">type II DNA polymerase alpha</name>
</gene>
<dbReference type="EMBL" id="AY008386">
    <property type="protein sequence ID" value="AAG52946.1"/>
    <property type="molecule type" value="Genomic_DNA"/>
</dbReference>
<dbReference type="CDD" id="cd05776">
    <property type="entry name" value="DNA_polB_alpha_exo"/>
    <property type="match status" value="1"/>
</dbReference>
<dbReference type="GO" id="GO:0003887">
    <property type="term" value="F:DNA-directed DNA polymerase activity"/>
    <property type="evidence" value="ECO:0007669"/>
    <property type="project" value="UniProtKB-KW"/>
</dbReference>
<keyword evidence="5 12" id="KW-0235">DNA replication</keyword>
<dbReference type="SUPFAM" id="SSF53098">
    <property type="entry name" value="Ribonuclease H-like"/>
    <property type="match status" value="1"/>
</dbReference>
<accession>Q8I945</accession>
<dbReference type="SMR" id="Q8I945"/>
<dbReference type="PRINTS" id="PR00106">
    <property type="entry name" value="DNAPOLB"/>
</dbReference>
<evidence type="ECO:0000259" key="16">
    <source>
        <dbReference type="Pfam" id="PF08996"/>
    </source>
</evidence>
<reference evidence="18" key="1">
    <citation type="submission" date="2000-10" db="EMBL/GenBank/DDBJ databases">
        <title>Ciliate genes in pieces: Extensive Fragmentation of the DNA polymerase alpha gene in Urostyla grandis.</title>
        <authorList>
            <person name="Chang W.-J."/>
            <person name="Curtis E.A."/>
            <person name="Landweber L.F."/>
        </authorList>
    </citation>
    <scope>NUCLEOTIDE SEQUENCE</scope>
</reference>
<dbReference type="Pfam" id="PF00136">
    <property type="entry name" value="DNA_pol_B"/>
    <property type="match status" value="1"/>
</dbReference>
<dbReference type="GO" id="GO:0006272">
    <property type="term" value="P:leading strand elongation"/>
    <property type="evidence" value="ECO:0007669"/>
    <property type="project" value="TreeGrafter"/>
</dbReference>
<evidence type="ECO:0000256" key="1">
    <source>
        <dbReference type="ARBA" id="ARBA00004123"/>
    </source>
</evidence>
<dbReference type="InterPro" id="IPR023211">
    <property type="entry name" value="DNA_pol_palm_dom_sf"/>
</dbReference>
<evidence type="ECO:0000256" key="13">
    <source>
        <dbReference type="SAM" id="MobiDB-lite"/>
    </source>
</evidence>
<dbReference type="PANTHER" id="PTHR45861">
    <property type="entry name" value="DNA POLYMERASE ALPHA CATALYTIC SUBUNIT"/>
    <property type="match status" value="1"/>
</dbReference>
<sequence>MSKQTTSSGRVIKKVSDKKQDALAQFKAAREGKEKRTEQYKGDEHKKIFEEIDAEEYDALYDQRENDDFIVDDDGIGYKEKGGEIWDYEESDDDYSNKEKKVKSKKKKQEGGDIAAFMFPTQGLNKRKGGNTGVQGIKKQGKVNEAQSKDLLNELMDDFDNKPIDELEDIHTAHQALNVDDSNFALSKEQQMMNKYNVIIPPQATTNIVVQEQKQIEVKKRSLEEMRQSNSTIKNNGHNESRVSDQNKTQQAMNNTSYQTALDHSVVQQIDQVEQEKMAIDEEWQLIKEQNEQMKVMTAASSESVDSYPLPVNKDKELAFFWFDAHEENMGLDVFLFGKVYQPELKQYVSCSLKVNGMQRIVYALPKVSKNKSRAELTKEEEQEMALKIFSELDGIRKNKFPSISQWKCKVAKRKYAFEMPIHHGEHQLLKIKYDSTMPPLPANLTGSTFECLFNTQQSMLELLLLKQKIKGPCWITLKNVQQITQASNKRSWCKHDLVISSPKDIVITVDDLNKESPPLTALCLALKTCRSAQNTHEISMISMLIHNNINQDGATNDKRMQSITLIRRLNTAPLPKDFEGRAKQKKDSSIFTFQNEKALLENFISRLHLIDPDMLIAHNLCGGILELLLARIQWLKLAHWSRLGRLKRQQIPTKKFDSVSQQWVPRLASCGRLLVDTFLSAKELIRETSYDLKHLADVQLKKVREDYDDDLINSFYVTSERLFKLIEHTERDSYLTFSLMQHLSVVPLTKQLTSIAGNLWYRSLQNARAERNEMLLLHEFYGKKYLCPDKAPFSKDKKQFEDYENENLFGNEEVKGNNKKRKKAQYSGGLVIEPKAGFYDTIILLLDFNSLYPSIIQEYNLCFTTVNRRPSKNYDNSDIKSKQDENIDDEVELPDKGNTYKDAILPNVLKNLVQKRKIVKEQLKKETDPVKQQQLEIRQKAIKLTANSMYGCLGFSSSRFHAKAIAALITKTGRETLLKTKDIAENKLGFNVVYGDTDSIMINSGTTNIEEALKMGHRLKQEVNQHYKCLEIEIDGLFKSLLLLKKKKYAALKVENFMSPDRKTIIKECKGLDMVRRDWCALAKNAGDFVLDQILSGQQREDIVLTLTEHLSNLGQRMKNNQIPLKEYVINKQITRALSEYHDTKALPHVAVALRLKNQGKSEADLNFIPYVICTEQDKKSQFLSEKAYHPDEVLTSKGKIQLDVDWYITQQILPIISRLIEHIEGIEADFIAQCFGIDPKKYKYTSSIQKSNDINDDTAHIKKAILSEETENKLKQRSIAYLKVVCFSCHLEQEFPGVFQKNGTISGLVCQKPDCGVKFSDQYIQNRVTLFMKQLLNLYYEGKAYYNIYILAFC</sequence>
<reference evidence="18" key="2">
    <citation type="journal article" date="2005" name="Proc. Natl. Acad. Sci. U.S.A.">
        <title>The evolutionary origin of a complex scrambled gene.</title>
        <authorList>
            <person name="Chang W.J."/>
            <person name="Bryson P.D."/>
            <person name="Liang H."/>
            <person name="Shin M.K."/>
            <person name="Landweber L.F."/>
        </authorList>
    </citation>
    <scope>NUCLEOTIDE SEQUENCE</scope>
</reference>
<keyword evidence="10 12" id="KW-0238">DNA-binding</keyword>
<evidence type="ECO:0000256" key="9">
    <source>
        <dbReference type="ARBA" id="ARBA00022932"/>
    </source>
</evidence>
<dbReference type="Gene3D" id="1.10.132.60">
    <property type="entry name" value="DNA polymerase family B, C-terminal domain"/>
    <property type="match status" value="1"/>
</dbReference>
<evidence type="ECO:0000256" key="5">
    <source>
        <dbReference type="ARBA" id="ARBA00022705"/>
    </source>
</evidence>
<dbReference type="Gene3D" id="2.40.50.730">
    <property type="match status" value="1"/>
</dbReference>
<dbReference type="EC" id="2.7.7.7" evidence="12"/>
<dbReference type="Pfam" id="PF12254">
    <property type="entry name" value="DNA_pol_alpha_N"/>
    <property type="match status" value="1"/>
</dbReference>
<dbReference type="GO" id="GO:0006273">
    <property type="term" value="P:lagging strand elongation"/>
    <property type="evidence" value="ECO:0007669"/>
    <property type="project" value="TreeGrafter"/>
</dbReference>
<evidence type="ECO:0000259" key="15">
    <source>
        <dbReference type="Pfam" id="PF03104"/>
    </source>
</evidence>
<dbReference type="NCBIfam" id="TIGR00592">
    <property type="entry name" value="pol2"/>
    <property type="match status" value="1"/>
</dbReference>
<feature type="compositionally biased region" description="Basic and acidic residues" evidence="13">
    <location>
        <begin position="28"/>
        <end position="42"/>
    </location>
</feature>
<evidence type="ECO:0000256" key="4">
    <source>
        <dbReference type="ARBA" id="ARBA00022695"/>
    </source>
</evidence>
<evidence type="ECO:0000256" key="8">
    <source>
        <dbReference type="ARBA" id="ARBA00022833"/>
    </source>
</evidence>
<dbReference type="InterPro" id="IPR015088">
    <property type="entry name" value="Znf_DNA-dir_DNA_pol_B_alpha"/>
</dbReference>
<protein>
    <recommendedName>
        <fullName evidence="12">DNA polymerase</fullName>
        <ecNumber evidence="12">2.7.7.7</ecNumber>
    </recommendedName>
</protein>
<dbReference type="Pfam" id="PF03104">
    <property type="entry name" value="DNA_pol_B_exo1"/>
    <property type="match status" value="1"/>
</dbReference>
<dbReference type="PROSITE" id="PS00116">
    <property type="entry name" value="DNA_POLYMERASE_B"/>
    <property type="match status" value="1"/>
</dbReference>